<feature type="transmembrane region" description="Helical" evidence="1">
    <location>
        <begin position="12"/>
        <end position="30"/>
    </location>
</feature>
<feature type="non-terminal residue" evidence="2">
    <location>
        <position position="1"/>
    </location>
</feature>
<dbReference type="PANTHER" id="PTHR33392">
    <property type="entry name" value="POLYISOPRENYL-TEICHOIC ACID--PEPTIDOGLYCAN TEICHOIC ACID TRANSFERASE TAGU"/>
    <property type="match status" value="1"/>
</dbReference>
<evidence type="ECO:0000256" key="1">
    <source>
        <dbReference type="SAM" id="Phobius"/>
    </source>
</evidence>
<dbReference type="Proteomes" id="UP001208853">
    <property type="component" value="Unassembled WGS sequence"/>
</dbReference>
<gene>
    <name evidence="2" type="ORF">OJ930_11530</name>
</gene>
<dbReference type="Gene3D" id="3.40.630.190">
    <property type="entry name" value="LCP protein"/>
    <property type="match status" value="1"/>
</dbReference>
<sequence>EKKKRVYRWIKYIIGIIFLFACIYVTAVYLKTKNAFDKTYDPQNSVTQAGFSSKKKFAVLLLGTDTGALGRHEKRGNTDTIIVATVNPNDKKVS</sequence>
<keyword evidence="1" id="KW-1133">Transmembrane helix</keyword>
<proteinExistence type="predicted"/>
<keyword evidence="1" id="KW-0812">Transmembrane</keyword>
<organism evidence="2 3">
    <name type="scientific">Streptococcus anginosus</name>
    <dbReference type="NCBI Taxonomy" id="1328"/>
    <lineage>
        <taxon>Bacteria</taxon>
        <taxon>Bacillati</taxon>
        <taxon>Bacillota</taxon>
        <taxon>Bacilli</taxon>
        <taxon>Lactobacillales</taxon>
        <taxon>Streptococcaceae</taxon>
        <taxon>Streptococcus</taxon>
        <taxon>Streptococcus anginosus group</taxon>
    </lineage>
</organism>
<dbReference type="EMBL" id="JAPAIK010000358">
    <property type="protein sequence ID" value="MCW1073600.1"/>
    <property type="molecule type" value="Genomic_DNA"/>
</dbReference>
<keyword evidence="1" id="KW-0472">Membrane</keyword>
<evidence type="ECO:0000313" key="2">
    <source>
        <dbReference type="EMBL" id="MCW1073600.1"/>
    </source>
</evidence>
<reference evidence="2" key="1">
    <citation type="submission" date="2022-10" db="EMBL/GenBank/DDBJ databases">
        <title>Comparative genomic study of S. anginosus.</title>
        <authorList>
            <person name="Prasad A."/>
            <person name="Ene A."/>
            <person name="Jablonska S."/>
            <person name="Du J."/>
            <person name="Wolfe A.J."/>
            <person name="Putonti C."/>
        </authorList>
    </citation>
    <scope>NUCLEOTIDE SEQUENCE</scope>
    <source>
        <strain evidence="2">UMB6888</strain>
    </source>
</reference>
<comment type="caution">
    <text evidence="2">The sequence shown here is derived from an EMBL/GenBank/DDBJ whole genome shotgun (WGS) entry which is preliminary data.</text>
</comment>
<accession>A0AAW5TP01</accession>
<feature type="non-terminal residue" evidence="2">
    <location>
        <position position="94"/>
    </location>
</feature>
<name>A0AAW5TP01_STRAP</name>
<dbReference type="PANTHER" id="PTHR33392:SF6">
    <property type="entry name" value="POLYISOPRENYL-TEICHOIC ACID--PEPTIDOGLYCAN TEICHOIC ACID TRANSFERASE TAGU"/>
    <property type="match status" value="1"/>
</dbReference>
<protein>
    <submittedName>
        <fullName evidence="2">Transcriptional regulator</fullName>
    </submittedName>
</protein>
<evidence type="ECO:0000313" key="3">
    <source>
        <dbReference type="Proteomes" id="UP001208853"/>
    </source>
</evidence>
<dbReference type="InterPro" id="IPR050922">
    <property type="entry name" value="LytR/CpsA/Psr_CW_biosynth"/>
</dbReference>
<dbReference type="AlphaFoldDB" id="A0AAW5TP01"/>